<dbReference type="AlphaFoldDB" id="X0TU86"/>
<sequence length="32" mass="3749">MQMNSRIGWEARISALDVMLLFPRIMGEILKQ</sequence>
<name>X0TU86_9ZZZZ</name>
<feature type="non-terminal residue" evidence="1">
    <location>
        <position position="32"/>
    </location>
</feature>
<protein>
    <submittedName>
        <fullName evidence="1">Uncharacterized protein</fullName>
    </submittedName>
</protein>
<comment type="caution">
    <text evidence="1">The sequence shown here is derived from an EMBL/GenBank/DDBJ whole genome shotgun (WGS) entry which is preliminary data.</text>
</comment>
<proteinExistence type="predicted"/>
<accession>X0TU86</accession>
<dbReference type="EMBL" id="BARS01016009">
    <property type="protein sequence ID" value="GAF96789.1"/>
    <property type="molecule type" value="Genomic_DNA"/>
</dbReference>
<organism evidence="1">
    <name type="scientific">marine sediment metagenome</name>
    <dbReference type="NCBI Taxonomy" id="412755"/>
    <lineage>
        <taxon>unclassified sequences</taxon>
        <taxon>metagenomes</taxon>
        <taxon>ecological metagenomes</taxon>
    </lineage>
</organism>
<evidence type="ECO:0000313" key="1">
    <source>
        <dbReference type="EMBL" id="GAF96789.1"/>
    </source>
</evidence>
<gene>
    <name evidence="1" type="ORF">S01H1_26413</name>
</gene>
<reference evidence="1" key="1">
    <citation type="journal article" date="2014" name="Front. Microbiol.">
        <title>High frequency of phylogenetically diverse reductive dehalogenase-homologous genes in deep subseafloor sedimentary metagenomes.</title>
        <authorList>
            <person name="Kawai M."/>
            <person name="Futagami T."/>
            <person name="Toyoda A."/>
            <person name="Takaki Y."/>
            <person name="Nishi S."/>
            <person name="Hori S."/>
            <person name="Arai W."/>
            <person name="Tsubouchi T."/>
            <person name="Morono Y."/>
            <person name="Uchiyama I."/>
            <person name="Ito T."/>
            <person name="Fujiyama A."/>
            <person name="Inagaki F."/>
            <person name="Takami H."/>
        </authorList>
    </citation>
    <scope>NUCLEOTIDE SEQUENCE</scope>
    <source>
        <strain evidence="1">Expedition CK06-06</strain>
    </source>
</reference>